<feature type="repeat" description="PPR" evidence="3">
    <location>
        <begin position="579"/>
        <end position="613"/>
    </location>
</feature>
<dbReference type="InterPro" id="IPR046960">
    <property type="entry name" value="PPR_At4g14850-like_plant"/>
</dbReference>
<dbReference type="SUPFAM" id="SSF48452">
    <property type="entry name" value="TPR-like"/>
    <property type="match status" value="1"/>
</dbReference>
<feature type="compositionally biased region" description="Basic residues" evidence="4">
    <location>
        <begin position="1"/>
        <end position="11"/>
    </location>
</feature>
<organism evidence="6 7">
    <name type="scientific">Corchorus capsularis</name>
    <name type="common">Jute</name>
    <dbReference type="NCBI Taxonomy" id="210143"/>
    <lineage>
        <taxon>Eukaryota</taxon>
        <taxon>Viridiplantae</taxon>
        <taxon>Streptophyta</taxon>
        <taxon>Embryophyta</taxon>
        <taxon>Tracheophyta</taxon>
        <taxon>Spermatophyta</taxon>
        <taxon>Magnoliopsida</taxon>
        <taxon>eudicotyledons</taxon>
        <taxon>Gunneridae</taxon>
        <taxon>Pentapetalae</taxon>
        <taxon>rosids</taxon>
        <taxon>malvids</taxon>
        <taxon>Malvales</taxon>
        <taxon>Malvaceae</taxon>
        <taxon>Grewioideae</taxon>
        <taxon>Apeibeae</taxon>
        <taxon>Corchorus</taxon>
    </lineage>
</organism>
<evidence type="ECO:0000256" key="3">
    <source>
        <dbReference type="PROSITE-ProRule" id="PRU00708"/>
    </source>
</evidence>
<dbReference type="Gramene" id="OMO70227">
    <property type="protein sequence ID" value="OMO70227"/>
    <property type="gene ID" value="CCACVL1_19053"/>
</dbReference>
<evidence type="ECO:0000256" key="1">
    <source>
        <dbReference type="ARBA" id="ARBA00006643"/>
    </source>
</evidence>
<dbReference type="NCBIfam" id="TIGR00756">
    <property type="entry name" value="PPR"/>
    <property type="match status" value="5"/>
</dbReference>
<proteinExistence type="inferred from homology"/>
<feature type="repeat" description="PPR" evidence="3">
    <location>
        <begin position="443"/>
        <end position="477"/>
    </location>
</feature>
<accession>A0A1R3HIQ2</accession>
<dbReference type="GO" id="GO:0009451">
    <property type="term" value="P:RNA modification"/>
    <property type="evidence" value="ECO:0007669"/>
    <property type="project" value="InterPro"/>
</dbReference>
<dbReference type="Pfam" id="PF20431">
    <property type="entry name" value="E_motif"/>
    <property type="match status" value="1"/>
</dbReference>
<dbReference type="EMBL" id="AWWV01011831">
    <property type="protein sequence ID" value="OMO70227.1"/>
    <property type="molecule type" value="Genomic_DNA"/>
</dbReference>
<keyword evidence="2" id="KW-0677">Repeat</keyword>
<dbReference type="PROSITE" id="PS51375">
    <property type="entry name" value="PPR"/>
    <property type="match status" value="5"/>
</dbReference>
<evidence type="ECO:0000313" key="7">
    <source>
        <dbReference type="Proteomes" id="UP000188268"/>
    </source>
</evidence>
<feature type="repeat" description="PPR" evidence="3">
    <location>
        <begin position="307"/>
        <end position="337"/>
    </location>
</feature>
<dbReference type="InterPro" id="IPR046848">
    <property type="entry name" value="E_motif"/>
</dbReference>
<dbReference type="OrthoDB" id="185373at2759"/>
<keyword evidence="7" id="KW-1185">Reference proteome</keyword>
<comment type="caution">
    <text evidence="6">The sequence shown here is derived from an EMBL/GenBank/DDBJ whole genome shotgun (WGS) entry which is preliminary data.</text>
</comment>
<dbReference type="PANTHER" id="PTHR47926">
    <property type="entry name" value="PENTATRICOPEPTIDE REPEAT-CONTAINING PROTEIN"/>
    <property type="match status" value="1"/>
</dbReference>
<dbReference type="Pfam" id="PF13041">
    <property type="entry name" value="PPR_2"/>
    <property type="match status" value="3"/>
</dbReference>
<feature type="domain" description="DYW" evidence="5">
    <location>
        <begin position="758"/>
        <end position="829"/>
    </location>
</feature>
<dbReference type="InterPro" id="IPR002885">
    <property type="entry name" value="PPR_rpt"/>
</dbReference>
<dbReference type="FunFam" id="1.25.40.10:FF:000031">
    <property type="entry name" value="Pentatricopeptide repeat-containing protein mitochondrial"/>
    <property type="match status" value="1"/>
</dbReference>
<feature type="repeat" description="PPR" evidence="3">
    <location>
        <begin position="544"/>
        <end position="578"/>
    </location>
</feature>
<dbReference type="FunFam" id="1.25.40.10:FF:000344">
    <property type="entry name" value="Pentatricopeptide repeat-containing protein"/>
    <property type="match status" value="1"/>
</dbReference>
<feature type="compositionally biased region" description="Low complexity" evidence="4">
    <location>
        <begin position="58"/>
        <end position="83"/>
    </location>
</feature>
<dbReference type="InterPro" id="IPR011990">
    <property type="entry name" value="TPR-like_helical_dom_sf"/>
</dbReference>
<evidence type="ECO:0000256" key="4">
    <source>
        <dbReference type="SAM" id="MobiDB-lite"/>
    </source>
</evidence>
<dbReference type="Pfam" id="PF01535">
    <property type="entry name" value="PPR"/>
    <property type="match status" value="3"/>
</dbReference>
<feature type="compositionally biased region" description="Basic and acidic residues" evidence="4">
    <location>
        <begin position="12"/>
        <end position="22"/>
    </location>
</feature>
<evidence type="ECO:0000256" key="2">
    <source>
        <dbReference type="ARBA" id="ARBA00022737"/>
    </source>
</evidence>
<reference evidence="6 7" key="1">
    <citation type="submission" date="2013-09" db="EMBL/GenBank/DDBJ databases">
        <title>Corchorus capsularis genome sequencing.</title>
        <authorList>
            <person name="Alam M."/>
            <person name="Haque M.S."/>
            <person name="Islam M.S."/>
            <person name="Emdad E.M."/>
            <person name="Islam M.M."/>
            <person name="Ahmed B."/>
            <person name="Halim A."/>
            <person name="Hossen Q.M.M."/>
            <person name="Hossain M.Z."/>
            <person name="Ahmed R."/>
            <person name="Khan M.M."/>
            <person name="Islam R."/>
            <person name="Rashid M.M."/>
            <person name="Khan S.A."/>
            <person name="Rahman M.S."/>
            <person name="Alam M."/>
        </authorList>
    </citation>
    <scope>NUCLEOTIDE SEQUENCE [LARGE SCALE GENOMIC DNA]</scope>
    <source>
        <strain evidence="7">cv. CVL-1</strain>
        <tissue evidence="6">Whole seedling</tissue>
    </source>
</reference>
<evidence type="ECO:0000313" key="6">
    <source>
        <dbReference type="EMBL" id="OMO70227.1"/>
    </source>
</evidence>
<evidence type="ECO:0000259" key="5">
    <source>
        <dbReference type="Pfam" id="PF14432"/>
    </source>
</evidence>
<dbReference type="OMA" id="DTHPRSE"/>
<dbReference type="GO" id="GO:0003723">
    <property type="term" value="F:RNA binding"/>
    <property type="evidence" value="ECO:0007669"/>
    <property type="project" value="InterPro"/>
</dbReference>
<dbReference type="FunFam" id="1.25.40.10:FF:000711">
    <property type="entry name" value="Tetratricopeptide repeat (TPR)-like superfamily protein"/>
    <property type="match status" value="1"/>
</dbReference>
<feature type="repeat" description="PPR" evidence="3">
    <location>
        <begin position="338"/>
        <end position="372"/>
    </location>
</feature>
<feature type="compositionally biased region" description="Low complexity" evidence="4">
    <location>
        <begin position="25"/>
        <end position="35"/>
    </location>
</feature>
<name>A0A1R3HIQ2_COCAP</name>
<comment type="similarity">
    <text evidence="1">Belongs to the PPR family. PCMP-H subfamily.</text>
</comment>
<dbReference type="AlphaFoldDB" id="A0A1R3HIQ2"/>
<dbReference type="GO" id="GO:0008270">
    <property type="term" value="F:zinc ion binding"/>
    <property type="evidence" value="ECO:0007669"/>
    <property type="project" value="InterPro"/>
</dbReference>
<dbReference type="Proteomes" id="UP000188268">
    <property type="component" value="Unassembled WGS sequence"/>
</dbReference>
<dbReference type="Pfam" id="PF14432">
    <property type="entry name" value="DYW_deaminase"/>
    <property type="match status" value="1"/>
</dbReference>
<dbReference type="PANTHER" id="PTHR47926:SF502">
    <property type="entry name" value="SELENIUM BINDING PROTEIN"/>
    <property type="match status" value="1"/>
</dbReference>
<protein>
    <recommendedName>
        <fullName evidence="5">DYW domain-containing protein</fullName>
    </recommendedName>
</protein>
<feature type="region of interest" description="Disordered" evidence="4">
    <location>
        <begin position="1"/>
        <end position="83"/>
    </location>
</feature>
<dbReference type="InterPro" id="IPR032867">
    <property type="entry name" value="DYW_dom"/>
</dbReference>
<gene>
    <name evidence="6" type="ORF">CCACVL1_19053</name>
</gene>
<sequence>MEHKQQGKKRGRTEEDKEDWHYKKNNNIKIKQQSAKNKKEKKEHCNNKGKKTHQLEDSNSNSNSNSNSSSSSNSCNENNHNHHNISSENHVGLGVFDFPWMHEGIVSNSEDWNYIVENTLFSSAVEETCSGEVKFSDILSDDSVETSPTMALMNFDEYKCVFNEIESVDCNGFGLEMEGADCIWGSLLNQPLLSSTRVAVYVYAYAYASSQFSTSAVASAFIPCQQIPTPASSSSSSSGIIDDKNLLQKSLDPSGTGLHVLDLLDQGALEPDRSLYHLLLRKCTRLGKPQLGKIVHAHIVNSVFRHDLIILNTVLNMYAKCGCLDDARNLFDEMPVQDMVTWTTLITAYSQHGRPFDALLLFPRMLSLGFLPNQFTLSSLLKASAALPITPHIHFHGTQLHALCFKYGFHSNVYVGSSLLDMYARSGCMDEARLIFDALHTKNEVSWNALIAGHARKGQAESALWLFRKMLRQDFQPTHFTFASIFGACASTGSLEQGRWVHAHVIKSGGEIIAFMGNTLLHMYAKAGSIQDAKRIFDRLAKRDVVSWNSILTAYAQHGLGNEAVQWFKEMLQIGVAPNEITFLCLLTACSRAGLLDQGQYYFKLMRNYNIEPQISHYVTIVDLLGRAGRLDEAMRFIREMPIKPTAAVWGALLGACRMHKNLELGTYAAERVFELDPHDSGPLVLLSNLYASANRWGDVARVRKLMKESGVKKEPACSWVEIENIVHFFVANDDAHPQIEEIHKKWEEISLKIKEIGYVPDTSHVLFYMDQQEREVKLQYHSEKLALAFALLNSPPGSTIRIKKNIRVCGDCHSAIKFASQVVGREIINVIGMGQQMRWRHHGVAVEGRLTRRVQMGRKSGIERQAIDRAFTSEPYLDLLAVPVSDGAYFQPECLPYFQPKQLKNSFE</sequence>
<dbReference type="Gene3D" id="1.25.40.10">
    <property type="entry name" value="Tetratricopeptide repeat domain"/>
    <property type="match status" value="3"/>
</dbReference>